<evidence type="ECO:0000256" key="6">
    <source>
        <dbReference type="ARBA" id="ARBA00022729"/>
    </source>
</evidence>
<protein>
    <recommendedName>
        <fullName evidence="5">Multiple inositol polyphosphate phosphatase 1</fullName>
        <ecNumber evidence="4">3.1.3.62</ecNumber>
        <ecNumber evidence="3">3.1.3.80</ecNumber>
    </recommendedName>
    <alternativeName>
        <fullName evidence="9">2,3-bisphosphoglycerate 3-phosphatase</fullName>
    </alternativeName>
</protein>
<keyword evidence="6 14" id="KW-0732">Signal</keyword>
<evidence type="ECO:0000256" key="9">
    <source>
        <dbReference type="ARBA" id="ARBA00031642"/>
    </source>
</evidence>
<dbReference type="SUPFAM" id="SSF53254">
    <property type="entry name" value="Phosphoglycerate mutase-like"/>
    <property type="match status" value="1"/>
</dbReference>
<feature type="chain" id="PRO_5046736325" description="Multiple inositol polyphosphate phosphatase 1" evidence="14">
    <location>
        <begin position="21"/>
        <end position="431"/>
    </location>
</feature>
<dbReference type="Pfam" id="PF00328">
    <property type="entry name" value="His_Phos_2"/>
    <property type="match status" value="1"/>
</dbReference>
<organism evidence="15 16">
    <name type="scientific">Sphingobacterium chuzhouense</name>
    <dbReference type="NCBI Taxonomy" id="1742264"/>
    <lineage>
        <taxon>Bacteria</taxon>
        <taxon>Pseudomonadati</taxon>
        <taxon>Bacteroidota</taxon>
        <taxon>Sphingobacteriia</taxon>
        <taxon>Sphingobacteriales</taxon>
        <taxon>Sphingobacteriaceae</taxon>
        <taxon>Sphingobacterium</taxon>
    </lineage>
</organism>
<evidence type="ECO:0000313" key="16">
    <source>
        <dbReference type="Proteomes" id="UP000651112"/>
    </source>
</evidence>
<gene>
    <name evidence="15" type="ORF">H8B21_11160</name>
</gene>
<keyword evidence="8" id="KW-0472">Membrane</keyword>
<dbReference type="PANTHER" id="PTHR20963:SF8">
    <property type="entry name" value="MULTIPLE INOSITOL POLYPHOSPHATE PHOSPHATASE 1"/>
    <property type="match status" value="1"/>
</dbReference>
<dbReference type="InterPro" id="IPR000560">
    <property type="entry name" value="His_Pase_clade-2"/>
</dbReference>
<evidence type="ECO:0000256" key="8">
    <source>
        <dbReference type="ARBA" id="ARBA00023136"/>
    </source>
</evidence>
<dbReference type="Proteomes" id="UP000651112">
    <property type="component" value="Unassembled WGS sequence"/>
</dbReference>
<name>A0ABR7XSI6_9SPHI</name>
<dbReference type="EC" id="3.1.3.80" evidence="3"/>
<dbReference type="Gene3D" id="3.40.50.1240">
    <property type="entry name" value="Phosphoglycerate mutase-like"/>
    <property type="match status" value="1"/>
</dbReference>
<comment type="caution">
    <text evidence="15">The sequence shown here is derived from an EMBL/GenBank/DDBJ whole genome shotgun (WGS) entry which is preliminary data.</text>
</comment>
<evidence type="ECO:0000256" key="5">
    <source>
        <dbReference type="ARBA" id="ARBA00018097"/>
    </source>
</evidence>
<keyword evidence="16" id="KW-1185">Reference proteome</keyword>
<dbReference type="EC" id="3.1.3.62" evidence="4"/>
<accession>A0ABR7XSI6</accession>
<dbReference type="RefSeq" id="WP_190313825.1">
    <property type="nucleotide sequence ID" value="NZ_JACNYL010000002.1"/>
</dbReference>
<evidence type="ECO:0000256" key="4">
    <source>
        <dbReference type="ARBA" id="ARBA00013040"/>
    </source>
</evidence>
<sequence length="431" mass="50281">MRLKYLFACLSWFSILFSWAQTSPKEVFDKVERSGGVYYAYPYQEIGVHSAPPKGYKPFYISHLGRHGSRYLIDDADYKNTLDLLASAESQSALTPLGKDVYHRLLKVWDEVEWRGGDLSPRGVREQRGIAERMFERYPEVFRDEANITAYSTTIVRCVLSMDAFSERLKESNPKLHIYRDASVFHQRYLNHHTEEAIAFRSAKDTWREEYRKFEDQHIQPDALMTRLFSDSNFVRKKVNPKEVMIALFEIANNMQNIETDVSFYDIFEKQELFDLWQCKNYKLYVNDANAALNGGLMFENCKPLLKQMIADAENMIDNGGYGANFRFAHDGNIIPLVMLLHLKDTYNSVDNPADFYKAWSDFKIAPMAGNVQLVFYKHEKTKDILVKFLLHENEITVPPIAGQNLPYYYRWEDVKAFYLSLINEGQPKSK</sequence>
<evidence type="ECO:0000256" key="14">
    <source>
        <dbReference type="SAM" id="SignalP"/>
    </source>
</evidence>
<reference evidence="15 16" key="1">
    <citation type="submission" date="2020-08" db="EMBL/GenBank/DDBJ databases">
        <title>Sphingobacterium sp. DN00404 isolated from aquaculture water.</title>
        <authorList>
            <person name="Zhang M."/>
        </authorList>
    </citation>
    <scope>NUCLEOTIDE SEQUENCE [LARGE SCALE GENOMIC DNA]</scope>
    <source>
        <strain evidence="15 16">KCTC 42746</strain>
    </source>
</reference>
<proteinExistence type="inferred from homology"/>
<dbReference type="EMBL" id="JACNYL010000002">
    <property type="protein sequence ID" value="MBD1422130.1"/>
    <property type="molecule type" value="Genomic_DNA"/>
</dbReference>
<evidence type="ECO:0000256" key="13">
    <source>
        <dbReference type="ARBA" id="ARBA00043832"/>
    </source>
</evidence>
<evidence type="ECO:0000256" key="3">
    <source>
        <dbReference type="ARBA" id="ARBA00012976"/>
    </source>
</evidence>
<evidence type="ECO:0000256" key="11">
    <source>
        <dbReference type="ARBA" id="ARBA00043671"/>
    </source>
</evidence>
<feature type="signal peptide" evidence="14">
    <location>
        <begin position="1"/>
        <end position="20"/>
    </location>
</feature>
<dbReference type="InterPro" id="IPR029033">
    <property type="entry name" value="His_PPase_superfam"/>
</dbReference>
<keyword evidence="7" id="KW-0378">Hydrolase</keyword>
<comment type="catalytic activity">
    <reaction evidence="10">
        <text>1D-myo-inositol 1,2,5,6-tetrakisphosphate + H2O = 1D-myo-inositol 1,2,6-trisphosphate + phosphate</text>
        <dbReference type="Rhea" id="RHEA:77119"/>
        <dbReference type="ChEBI" id="CHEBI:15377"/>
        <dbReference type="ChEBI" id="CHEBI:43474"/>
        <dbReference type="ChEBI" id="CHEBI:195535"/>
        <dbReference type="ChEBI" id="CHEBI:195537"/>
        <dbReference type="EC" id="3.1.3.62"/>
    </reaction>
    <physiologicalReaction direction="left-to-right" evidence="10">
        <dbReference type="Rhea" id="RHEA:77120"/>
    </physiologicalReaction>
</comment>
<dbReference type="PANTHER" id="PTHR20963">
    <property type="entry name" value="MULTIPLE INOSITOL POLYPHOSPHATE PHOSPHATASE-RELATED"/>
    <property type="match status" value="1"/>
</dbReference>
<evidence type="ECO:0000256" key="1">
    <source>
        <dbReference type="ARBA" id="ARBA00004370"/>
    </source>
</evidence>
<evidence type="ECO:0000256" key="12">
    <source>
        <dbReference type="ARBA" id="ARBA00043691"/>
    </source>
</evidence>
<comment type="subcellular location">
    <subcellularLocation>
        <location evidence="1">Membrane</location>
    </subcellularLocation>
</comment>
<comment type="similarity">
    <text evidence="2">Belongs to the histidine acid phosphatase family. MINPP1 subfamily.</text>
</comment>
<comment type="catalytic activity">
    <reaction evidence="13">
        <text>(2R)-2,3-bisphosphoglycerate + H2O = (2R)-2-phosphoglycerate + phosphate</text>
        <dbReference type="Rhea" id="RHEA:27381"/>
        <dbReference type="ChEBI" id="CHEBI:15377"/>
        <dbReference type="ChEBI" id="CHEBI:43474"/>
        <dbReference type="ChEBI" id="CHEBI:58248"/>
        <dbReference type="ChEBI" id="CHEBI:58289"/>
        <dbReference type="EC" id="3.1.3.80"/>
    </reaction>
    <physiologicalReaction direction="left-to-right" evidence="13">
        <dbReference type="Rhea" id="RHEA:27382"/>
    </physiologicalReaction>
</comment>
<evidence type="ECO:0000256" key="10">
    <source>
        <dbReference type="ARBA" id="ARBA00043668"/>
    </source>
</evidence>
<comment type="catalytic activity">
    <reaction evidence="11">
        <text>1D-myo-inositol 1,2,4,5,6-pentakisphosphate + H2O = 1D-myo-inositol 1,2,5,6-tetrakisphosphate + phosphate</text>
        <dbReference type="Rhea" id="RHEA:77115"/>
        <dbReference type="ChEBI" id="CHEBI:15377"/>
        <dbReference type="ChEBI" id="CHEBI:43474"/>
        <dbReference type="ChEBI" id="CHEBI:57798"/>
        <dbReference type="ChEBI" id="CHEBI:195535"/>
        <dbReference type="EC" id="3.1.3.62"/>
    </reaction>
    <physiologicalReaction direction="left-to-right" evidence="11">
        <dbReference type="Rhea" id="RHEA:77116"/>
    </physiologicalReaction>
</comment>
<evidence type="ECO:0000256" key="2">
    <source>
        <dbReference type="ARBA" id="ARBA00008422"/>
    </source>
</evidence>
<comment type="catalytic activity">
    <reaction evidence="12">
        <text>1D-myo-inositol hexakisphosphate + H2O = 1D-myo-inositol 1,2,4,5,6-pentakisphosphate + phosphate</text>
        <dbReference type="Rhea" id="RHEA:16989"/>
        <dbReference type="ChEBI" id="CHEBI:15377"/>
        <dbReference type="ChEBI" id="CHEBI:43474"/>
        <dbReference type="ChEBI" id="CHEBI:57798"/>
        <dbReference type="ChEBI" id="CHEBI:58130"/>
        <dbReference type="EC" id="3.1.3.62"/>
    </reaction>
    <physiologicalReaction direction="left-to-right" evidence="12">
        <dbReference type="Rhea" id="RHEA:16990"/>
    </physiologicalReaction>
</comment>
<evidence type="ECO:0000256" key="7">
    <source>
        <dbReference type="ARBA" id="ARBA00022801"/>
    </source>
</evidence>
<evidence type="ECO:0000313" key="15">
    <source>
        <dbReference type="EMBL" id="MBD1422130.1"/>
    </source>
</evidence>